<evidence type="ECO:0000256" key="1">
    <source>
        <dbReference type="ARBA" id="ARBA00008791"/>
    </source>
</evidence>
<proteinExistence type="inferred from homology"/>
<keyword evidence="4" id="KW-1185">Reference proteome</keyword>
<dbReference type="InterPro" id="IPR014729">
    <property type="entry name" value="Rossmann-like_a/b/a_fold"/>
</dbReference>
<feature type="domain" description="UspA" evidence="2">
    <location>
        <begin position="10"/>
        <end position="146"/>
    </location>
</feature>
<dbReference type="RefSeq" id="WP_344362064.1">
    <property type="nucleotide sequence ID" value="NZ_BAAASR010000018.1"/>
</dbReference>
<comment type="similarity">
    <text evidence="1">Belongs to the universal stress protein A family.</text>
</comment>
<accession>A0ABN3MEH2</accession>
<dbReference type="PRINTS" id="PR01438">
    <property type="entry name" value="UNVRSLSTRESS"/>
</dbReference>
<dbReference type="EMBL" id="BAAASR010000018">
    <property type="protein sequence ID" value="GAA2499734.1"/>
    <property type="molecule type" value="Genomic_DNA"/>
</dbReference>
<dbReference type="PANTHER" id="PTHR46553:SF3">
    <property type="entry name" value="ADENINE NUCLEOTIDE ALPHA HYDROLASES-LIKE SUPERFAMILY PROTEIN"/>
    <property type="match status" value="1"/>
</dbReference>
<feature type="domain" description="UspA" evidence="2">
    <location>
        <begin position="157"/>
        <end position="298"/>
    </location>
</feature>
<dbReference type="InterPro" id="IPR006016">
    <property type="entry name" value="UspA"/>
</dbReference>
<dbReference type="Gene3D" id="3.40.50.620">
    <property type="entry name" value="HUPs"/>
    <property type="match status" value="2"/>
</dbReference>
<evidence type="ECO:0000259" key="2">
    <source>
        <dbReference type="Pfam" id="PF00582"/>
    </source>
</evidence>
<evidence type="ECO:0000313" key="3">
    <source>
        <dbReference type="EMBL" id="GAA2499734.1"/>
    </source>
</evidence>
<protein>
    <submittedName>
        <fullName evidence="3">Universal stress protein</fullName>
    </submittedName>
</protein>
<name>A0ABN3MEH2_9ACTN</name>
<reference evidence="3 4" key="1">
    <citation type="journal article" date="2019" name="Int. J. Syst. Evol. Microbiol.">
        <title>The Global Catalogue of Microorganisms (GCM) 10K type strain sequencing project: providing services to taxonomists for standard genome sequencing and annotation.</title>
        <authorList>
            <consortium name="The Broad Institute Genomics Platform"/>
            <consortium name="The Broad Institute Genome Sequencing Center for Infectious Disease"/>
            <person name="Wu L."/>
            <person name="Ma J."/>
        </authorList>
    </citation>
    <scope>NUCLEOTIDE SEQUENCE [LARGE SCALE GENOMIC DNA]</scope>
    <source>
        <strain evidence="3 4">JCM 5062</strain>
    </source>
</reference>
<organism evidence="3 4">
    <name type="scientific">Streptomyces gobitricini</name>
    <dbReference type="NCBI Taxonomy" id="68211"/>
    <lineage>
        <taxon>Bacteria</taxon>
        <taxon>Bacillati</taxon>
        <taxon>Actinomycetota</taxon>
        <taxon>Actinomycetes</taxon>
        <taxon>Kitasatosporales</taxon>
        <taxon>Streptomycetaceae</taxon>
        <taxon>Streptomyces</taxon>
    </lineage>
</organism>
<dbReference type="SUPFAM" id="SSF52402">
    <property type="entry name" value="Adenine nucleotide alpha hydrolases-like"/>
    <property type="match status" value="2"/>
</dbReference>
<dbReference type="Pfam" id="PF00582">
    <property type="entry name" value="Usp"/>
    <property type="match status" value="2"/>
</dbReference>
<sequence length="306" mass="32188">MSSAVPCRGRPVVVGVDEGPGQDYLVHFAAREAELRQCPLRVAHATRPPPTGIRGAPAGGGEDPAASVGARLVRRYEDLVRADFPALAVAGELPFGHVAAVLVERSQDAEMIVIGHRGSGGFPRLPLGSVSWQVATHARCPVIVVRPGVVAAPRESRVVVGVDPQDACLDASLAALDLAYVEAGLRRARLELVHGAYSPGTAPTGPVGMVPPDFEGLDQGARDFLRKEISRRRDRYPAVRADLLVERTRPATLLVRASRGASLVVVGSRGRTGLRRLLLGSVSAEVLHTAECPVAVARAPDAPDPG</sequence>
<gene>
    <name evidence="3" type="ORF">GCM10010393_35140</name>
</gene>
<dbReference type="Proteomes" id="UP001499942">
    <property type="component" value="Unassembled WGS sequence"/>
</dbReference>
<evidence type="ECO:0000313" key="4">
    <source>
        <dbReference type="Proteomes" id="UP001499942"/>
    </source>
</evidence>
<dbReference type="PANTHER" id="PTHR46553">
    <property type="entry name" value="ADENINE NUCLEOTIDE ALPHA HYDROLASES-LIKE SUPERFAMILY PROTEIN"/>
    <property type="match status" value="1"/>
</dbReference>
<comment type="caution">
    <text evidence="3">The sequence shown here is derived from an EMBL/GenBank/DDBJ whole genome shotgun (WGS) entry which is preliminary data.</text>
</comment>
<dbReference type="InterPro" id="IPR006015">
    <property type="entry name" value="Universal_stress_UspA"/>
</dbReference>